<proteinExistence type="predicted"/>
<sequence length="149" mass="15329">MAARTAGILGSIGALAVLSGCVPLTSTPTAAEAFPVLERPATDADTVVGEQNDPPLYEPDTARFLIEHEGDRVWIALTDEGAVCLLLGTNAVSASCGGPPIASPGQLQAGIELAYGGPEYRLLAAGEPAIPLDGFEQLTDNLWVSTDAR</sequence>
<organism evidence="1 2">
    <name type="scientific">Herbiconiux ginsengi</name>
    <dbReference type="NCBI Taxonomy" id="381665"/>
    <lineage>
        <taxon>Bacteria</taxon>
        <taxon>Bacillati</taxon>
        <taxon>Actinomycetota</taxon>
        <taxon>Actinomycetes</taxon>
        <taxon>Micrococcales</taxon>
        <taxon>Microbacteriaceae</taxon>
        <taxon>Herbiconiux</taxon>
    </lineage>
</organism>
<accession>A0A1H3KNG6</accession>
<dbReference type="EMBL" id="FNPZ01000001">
    <property type="protein sequence ID" value="SDY53278.1"/>
    <property type="molecule type" value="Genomic_DNA"/>
</dbReference>
<dbReference type="PROSITE" id="PS51257">
    <property type="entry name" value="PROKAR_LIPOPROTEIN"/>
    <property type="match status" value="1"/>
</dbReference>
<keyword evidence="2" id="KW-1185">Reference proteome</keyword>
<gene>
    <name evidence="1" type="ORF">SAMN05216554_0619</name>
</gene>
<dbReference type="AlphaFoldDB" id="A0A1H3KNG6"/>
<dbReference type="Proteomes" id="UP000198891">
    <property type="component" value="Unassembled WGS sequence"/>
</dbReference>
<evidence type="ECO:0000313" key="2">
    <source>
        <dbReference type="Proteomes" id="UP000198891"/>
    </source>
</evidence>
<name>A0A1H3KNG6_9MICO</name>
<protein>
    <submittedName>
        <fullName evidence="1">Uncharacterized protein</fullName>
    </submittedName>
</protein>
<evidence type="ECO:0000313" key="1">
    <source>
        <dbReference type="EMBL" id="SDY53278.1"/>
    </source>
</evidence>
<reference evidence="1 2" key="1">
    <citation type="submission" date="2016-10" db="EMBL/GenBank/DDBJ databases">
        <authorList>
            <person name="de Groot N.N."/>
        </authorList>
    </citation>
    <scope>NUCLEOTIDE SEQUENCE [LARGE SCALE GENOMIC DNA]</scope>
    <source>
        <strain evidence="1 2">CGMCC 4.3491</strain>
    </source>
</reference>